<keyword evidence="4" id="KW-1185">Reference proteome</keyword>
<keyword evidence="2" id="KW-0812">Transmembrane</keyword>
<evidence type="ECO:0000313" key="4">
    <source>
        <dbReference type="Proteomes" id="UP000001306"/>
    </source>
</evidence>
<name>Q6AGR3_LEIXX</name>
<dbReference type="KEGG" id="lxx:Lxx04380"/>
<protein>
    <submittedName>
        <fullName evidence="3">Uncharacterized protein</fullName>
    </submittedName>
</protein>
<dbReference type="Proteomes" id="UP000001306">
    <property type="component" value="Chromosome"/>
</dbReference>
<evidence type="ECO:0000256" key="2">
    <source>
        <dbReference type="SAM" id="Phobius"/>
    </source>
</evidence>
<reference evidence="3 4" key="1">
    <citation type="journal article" date="2004" name="Mol. Plant Microbe Interact.">
        <title>The genome sequence of the Gram-positive sugarcane pathogen Leifsonia xyli subsp. xyli.</title>
        <authorList>
            <person name="Monteiro-Vitorello C.B."/>
            <person name="Camargo L.E.A."/>
            <person name="Van Sluys M.A."/>
            <person name="Kitajima J.P."/>
            <person name="Truffi D."/>
            <person name="do Amaral A.M."/>
            <person name="Harakava R."/>
            <person name="de Oliveira J.C.F."/>
            <person name="Wood D."/>
            <person name="de Oliveira M.C."/>
            <person name="Miyaki C.Y."/>
            <person name="Takita M.A."/>
            <person name="da Silva A.C.R."/>
            <person name="Furlan L.R."/>
            <person name="Carraro D.M."/>
            <person name="Camarotte G."/>
            <person name="Almeida N.F. Jr."/>
            <person name="Carrer H."/>
            <person name="Coutinho L.L."/>
            <person name="El-Dorry H.A."/>
            <person name="Ferro M.I.T."/>
            <person name="Gagliardi P.R."/>
            <person name="Giglioti E."/>
            <person name="Goldman M.H.S."/>
            <person name="Goldman G.H."/>
            <person name="Kimura E.T."/>
            <person name="Ferro E.S."/>
            <person name="Kuramae E.E."/>
            <person name="Lemos E.G.M."/>
            <person name="Lemos M.V.F."/>
            <person name="Mauro S.M.Z."/>
            <person name="Machado M.A."/>
            <person name="Marino C.L."/>
            <person name="Menck C.F."/>
            <person name="Nunes L.R."/>
            <person name="Oliveira R.C."/>
            <person name="Pereira G.G."/>
            <person name="Siqueira W."/>
            <person name="de Souza A.A."/>
            <person name="Tsai S.M."/>
            <person name="Zanca A.S."/>
            <person name="Simpson A.J.G."/>
            <person name="Brumbley S.M."/>
            <person name="Setubal J.C."/>
        </authorList>
    </citation>
    <scope>NUCLEOTIDE SEQUENCE [LARGE SCALE GENOMIC DNA]</scope>
    <source>
        <strain evidence="3 4">CTCB07</strain>
    </source>
</reference>
<sequence>MFYVCDFLKNIFGIRAVAGGGGALLGAALLLGAAPIPDPAPAPVQARTIAGSPDDLSSKVCTGTAATHTQIETPDGVVPTVYALAGDTLDFYGETKACQNVITPADALEWGFTASEIAWTLRPAVGAAQPLGAGTVLKEGRDTVPNHQPGEPHADDGGRQRATVLRHPGSGGVAQWHGFLGDGDHGDPARGRPRPRTGQGGLRRRQ</sequence>
<accession>Q6AGR3</accession>
<dbReference type="EMBL" id="AE016822">
    <property type="protein sequence ID" value="AAT88432.1"/>
    <property type="molecule type" value="Genomic_DNA"/>
</dbReference>
<keyword evidence="2" id="KW-0472">Membrane</keyword>
<feature type="region of interest" description="Disordered" evidence="1">
    <location>
        <begin position="138"/>
        <end position="206"/>
    </location>
</feature>
<dbReference type="HOGENOM" id="CLU_1330566_0_0_11"/>
<organism evidence="3 4">
    <name type="scientific">Leifsonia xyli subsp. xyli (strain CTCB07)</name>
    <dbReference type="NCBI Taxonomy" id="281090"/>
    <lineage>
        <taxon>Bacteria</taxon>
        <taxon>Bacillati</taxon>
        <taxon>Actinomycetota</taxon>
        <taxon>Actinomycetes</taxon>
        <taxon>Micrococcales</taxon>
        <taxon>Microbacteriaceae</taxon>
        <taxon>Leifsonia</taxon>
    </lineage>
</organism>
<gene>
    <name evidence="3" type="ordered locus">Lxx04380</name>
</gene>
<evidence type="ECO:0000256" key="1">
    <source>
        <dbReference type="SAM" id="MobiDB-lite"/>
    </source>
</evidence>
<keyword evidence="2" id="KW-1133">Transmembrane helix</keyword>
<evidence type="ECO:0000313" key="3">
    <source>
        <dbReference type="EMBL" id="AAT88432.1"/>
    </source>
</evidence>
<feature type="compositionally biased region" description="Basic and acidic residues" evidence="1">
    <location>
        <begin position="138"/>
        <end position="159"/>
    </location>
</feature>
<proteinExistence type="predicted"/>
<dbReference type="AlphaFoldDB" id="Q6AGR3"/>
<feature type="transmembrane region" description="Helical" evidence="2">
    <location>
        <begin position="12"/>
        <end position="34"/>
    </location>
</feature>